<dbReference type="EMBL" id="LQXD01000144">
    <property type="protein sequence ID" value="OIJ10851.1"/>
    <property type="molecule type" value="Genomic_DNA"/>
</dbReference>
<dbReference type="Proteomes" id="UP000180175">
    <property type="component" value="Chromosome"/>
</dbReference>
<sequence length="134" mass="15790">MKYVWLTFVMLILTASIFWYIGLAKQHPQLEKTIKEAVASKEDSLSLSEYGEWKEMHTFGPYTTNEMIEEKLGRKFRGPSLASDDLNFLLVLVDTKNSVRYALLPRTTEDYIITDYLFNNEEADEIKIEYHPRW</sequence>
<evidence type="ECO:0000313" key="3">
    <source>
        <dbReference type="Proteomes" id="UP000180175"/>
    </source>
</evidence>
<organism evidence="1 3">
    <name type="scientific">Anaerobacillus isosaccharinicus</name>
    <dbReference type="NCBI Taxonomy" id="1532552"/>
    <lineage>
        <taxon>Bacteria</taxon>
        <taxon>Bacillati</taxon>
        <taxon>Bacillota</taxon>
        <taxon>Bacilli</taxon>
        <taxon>Bacillales</taxon>
        <taxon>Bacillaceae</taxon>
        <taxon>Anaerobacillus</taxon>
    </lineage>
</organism>
<keyword evidence="3" id="KW-1185">Reference proteome</keyword>
<protein>
    <submittedName>
        <fullName evidence="1">Uncharacterized protein</fullName>
    </submittedName>
</protein>
<evidence type="ECO:0000313" key="2">
    <source>
        <dbReference type="EMBL" id="QOY34681.1"/>
    </source>
</evidence>
<dbReference type="KEGG" id="aia:AWH56_018405"/>
<name>A0A1S2LEN1_9BACI</name>
<reference evidence="2 3" key="3">
    <citation type="journal article" date="2019" name="Int. J. Syst. Evol. Microbiol.">
        <title>Anaerobacillus isosaccharinicus sp. nov., an alkaliphilic bacterium which degrades isosaccharinic acid.</title>
        <authorList>
            <person name="Bassil N.M."/>
            <person name="Lloyd J.R."/>
        </authorList>
    </citation>
    <scope>NUCLEOTIDE SEQUENCE [LARGE SCALE GENOMIC DNA]</scope>
    <source>
        <strain evidence="2 3">NB2006</strain>
    </source>
</reference>
<dbReference type="OrthoDB" id="8778044at2"/>
<reference evidence="1 3" key="1">
    <citation type="submission" date="2016-10" db="EMBL/GenBank/DDBJ databases">
        <title>Draft genome sequences of four alkaliphilic bacteria belonging to the Anaerobacillus genus.</title>
        <authorList>
            <person name="Bassil N.M."/>
            <person name="Lloyd J.R."/>
        </authorList>
    </citation>
    <scope>NUCLEOTIDE SEQUENCE [LARGE SCALE GENOMIC DNA]</scope>
    <source>
        <strain evidence="1 3">NB2006</strain>
    </source>
</reference>
<dbReference type="AlphaFoldDB" id="A0A1S2LEN1"/>
<accession>A0A1S2LEN1</accession>
<reference evidence="2" key="4">
    <citation type="submission" date="2020-10" db="EMBL/GenBank/DDBJ databases">
        <authorList>
            <person name="Bassil N.M."/>
            <person name="Lloyd J.R."/>
        </authorList>
    </citation>
    <scope>NUCLEOTIDE SEQUENCE</scope>
    <source>
        <strain evidence="2">NB2006</strain>
    </source>
</reference>
<proteinExistence type="predicted"/>
<gene>
    <name evidence="2" type="ORF">AWH56_018405</name>
    <name evidence="1" type="ORF">AWH56_16600</name>
</gene>
<dbReference type="EMBL" id="CP063356">
    <property type="protein sequence ID" value="QOY34681.1"/>
    <property type="molecule type" value="Genomic_DNA"/>
</dbReference>
<evidence type="ECO:0000313" key="1">
    <source>
        <dbReference type="EMBL" id="OIJ10851.1"/>
    </source>
</evidence>
<dbReference type="RefSeq" id="WP_071318116.1">
    <property type="nucleotide sequence ID" value="NZ_CP063356.2"/>
</dbReference>
<reference evidence="2 3" key="2">
    <citation type="journal article" date="2017" name="Genome Announc.">
        <title>Draft Genome Sequences of Four Alkaliphilic Bacteria Belonging to the Anaerobacillus Genus.</title>
        <authorList>
            <person name="Bassil N.M."/>
            <person name="Lloyd J.R."/>
        </authorList>
    </citation>
    <scope>NUCLEOTIDE SEQUENCE [LARGE SCALE GENOMIC DNA]</scope>
    <source>
        <strain evidence="2 3">NB2006</strain>
    </source>
</reference>